<evidence type="ECO:0000313" key="3">
    <source>
        <dbReference type="Proteomes" id="UP000272778"/>
    </source>
</evidence>
<feature type="compositionally biased region" description="Low complexity" evidence="1">
    <location>
        <begin position="1"/>
        <end position="20"/>
    </location>
</feature>
<name>A0A3N6NCE5_9BURK</name>
<keyword evidence="3" id="KW-1185">Reference proteome</keyword>
<reference evidence="2 3" key="1">
    <citation type="submission" date="2018-11" db="EMBL/GenBank/DDBJ databases">
        <title>Paraburkholderia sp. DHOA04, isolated from soil.</title>
        <authorList>
            <person name="Gao Z.-H."/>
            <person name="Qiu L.-H."/>
            <person name="Fu J.-C."/>
        </authorList>
    </citation>
    <scope>NUCLEOTIDE SEQUENCE [LARGE SCALE GENOMIC DNA]</scope>
    <source>
        <strain evidence="2 3">DHOA04</strain>
    </source>
</reference>
<evidence type="ECO:0000256" key="1">
    <source>
        <dbReference type="SAM" id="MobiDB-lite"/>
    </source>
</evidence>
<dbReference type="RefSeq" id="WP_124151309.1">
    <property type="nucleotide sequence ID" value="NZ_RQIS01000007.1"/>
</dbReference>
<sequence>MGDYTNRNNSGNGNAGRGASQDFTNRMNDGKGGGGSRSSVRDNDDDDRTSAPYGSKAPRSLGLTKVTKNRPLDAPFRGSARSVSTPATFTVPGARRGRAP</sequence>
<proteinExistence type="predicted"/>
<protein>
    <submittedName>
        <fullName evidence="2">Uncharacterized protein</fullName>
    </submittedName>
</protein>
<feature type="region of interest" description="Disordered" evidence="1">
    <location>
        <begin position="1"/>
        <end position="100"/>
    </location>
</feature>
<gene>
    <name evidence="2" type="ORF">D1Y85_12225</name>
</gene>
<organism evidence="2 3">
    <name type="scientific">Paraburkholderia dinghuensis</name>
    <dbReference type="NCBI Taxonomy" id="2305225"/>
    <lineage>
        <taxon>Bacteria</taxon>
        <taxon>Pseudomonadati</taxon>
        <taxon>Pseudomonadota</taxon>
        <taxon>Betaproteobacteria</taxon>
        <taxon>Burkholderiales</taxon>
        <taxon>Burkholderiaceae</taxon>
        <taxon>Paraburkholderia</taxon>
    </lineage>
</organism>
<dbReference type="AlphaFoldDB" id="A0A3N6NCE5"/>
<dbReference type="EMBL" id="RQIS01000007">
    <property type="protein sequence ID" value="RQH06632.1"/>
    <property type="molecule type" value="Genomic_DNA"/>
</dbReference>
<comment type="caution">
    <text evidence="2">The sequence shown here is derived from an EMBL/GenBank/DDBJ whole genome shotgun (WGS) entry which is preliminary data.</text>
</comment>
<dbReference type="Proteomes" id="UP000272778">
    <property type="component" value="Unassembled WGS sequence"/>
</dbReference>
<evidence type="ECO:0000313" key="2">
    <source>
        <dbReference type="EMBL" id="RQH06632.1"/>
    </source>
</evidence>
<accession>A0A3N6NCE5</accession>